<name>A0AAV9CX46_ACOCL</name>
<accession>A0AAV9CX46</accession>
<dbReference type="EMBL" id="JAUJYO010000017">
    <property type="protein sequence ID" value="KAK1293306.1"/>
    <property type="molecule type" value="Genomic_DNA"/>
</dbReference>
<proteinExistence type="predicted"/>
<reference evidence="2" key="1">
    <citation type="journal article" date="2023" name="Nat. Commun.">
        <title>Diploid and tetraploid genomes of Acorus and the evolution of monocots.</title>
        <authorList>
            <person name="Ma L."/>
            <person name="Liu K.W."/>
            <person name="Li Z."/>
            <person name="Hsiao Y.Y."/>
            <person name="Qi Y."/>
            <person name="Fu T."/>
            <person name="Tang G.D."/>
            <person name="Zhang D."/>
            <person name="Sun W.H."/>
            <person name="Liu D.K."/>
            <person name="Li Y."/>
            <person name="Chen G.Z."/>
            <person name="Liu X.D."/>
            <person name="Liao X.Y."/>
            <person name="Jiang Y.T."/>
            <person name="Yu X."/>
            <person name="Hao Y."/>
            <person name="Huang J."/>
            <person name="Zhao X.W."/>
            <person name="Ke S."/>
            <person name="Chen Y.Y."/>
            <person name="Wu W.L."/>
            <person name="Hsu J.L."/>
            <person name="Lin Y.F."/>
            <person name="Huang M.D."/>
            <person name="Li C.Y."/>
            <person name="Huang L."/>
            <person name="Wang Z.W."/>
            <person name="Zhao X."/>
            <person name="Zhong W.Y."/>
            <person name="Peng D.H."/>
            <person name="Ahmad S."/>
            <person name="Lan S."/>
            <person name="Zhang J.S."/>
            <person name="Tsai W.C."/>
            <person name="Van de Peer Y."/>
            <person name="Liu Z.J."/>
        </authorList>
    </citation>
    <scope>NUCLEOTIDE SEQUENCE</scope>
    <source>
        <strain evidence="2">CP</strain>
    </source>
</reference>
<evidence type="ECO:0000313" key="3">
    <source>
        <dbReference type="Proteomes" id="UP001180020"/>
    </source>
</evidence>
<feature type="region of interest" description="Disordered" evidence="1">
    <location>
        <begin position="26"/>
        <end position="48"/>
    </location>
</feature>
<gene>
    <name evidence="2" type="ORF">QJS10_CPB17g00804</name>
</gene>
<feature type="compositionally biased region" description="Acidic residues" evidence="1">
    <location>
        <begin position="26"/>
        <end position="35"/>
    </location>
</feature>
<dbReference type="AlphaFoldDB" id="A0AAV9CX46"/>
<reference evidence="2" key="2">
    <citation type="submission" date="2023-06" db="EMBL/GenBank/DDBJ databases">
        <authorList>
            <person name="Ma L."/>
            <person name="Liu K.-W."/>
            <person name="Li Z."/>
            <person name="Hsiao Y.-Y."/>
            <person name="Qi Y."/>
            <person name="Fu T."/>
            <person name="Tang G."/>
            <person name="Zhang D."/>
            <person name="Sun W.-H."/>
            <person name="Liu D.-K."/>
            <person name="Li Y."/>
            <person name="Chen G.-Z."/>
            <person name="Liu X.-D."/>
            <person name="Liao X.-Y."/>
            <person name="Jiang Y.-T."/>
            <person name="Yu X."/>
            <person name="Hao Y."/>
            <person name="Huang J."/>
            <person name="Zhao X.-W."/>
            <person name="Ke S."/>
            <person name="Chen Y.-Y."/>
            <person name="Wu W.-L."/>
            <person name="Hsu J.-L."/>
            <person name="Lin Y.-F."/>
            <person name="Huang M.-D."/>
            <person name="Li C.-Y."/>
            <person name="Huang L."/>
            <person name="Wang Z.-W."/>
            <person name="Zhao X."/>
            <person name="Zhong W.-Y."/>
            <person name="Peng D.-H."/>
            <person name="Ahmad S."/>
            <person name="Lan S."/>
            <person name="Zhang J.-S."/>
            <person name="Tsai W.-C."/>
            <person name="Van De Peer Y."/>
            <person name="Liu Z.-J."/>
        </authorList>
    </citation>
    <scope>NUCLEOTIDE SEQUENCE</scope>
    <source>
        <strain evidence="2">CP</strain>
        <tissue evidence="2">Leaves</tissue>
    </source>
</reference>
<sequence length="69" mass="7839">MWTRFSEAKVDGSPERHDEIVRMEVENEEAEEDEEGHQVEDLHVMGGGRSGDLLRPDLLLFSSAAADRR</sequence>
<organism evidence="2 3">
    <name type="scientific">Acorus calamus</name>
    <name type="common">Sweet flag</name>
    <dbReference type="NCBI Taxonomy" id="4465"/>
    <lineage>
        <taxon>Eukaryota</taxon>
        <taxon>Viridiplantae</taxon>
        <taxon>Streptophyta</taxon>
        <taxon>Embryophyta</taxon>
        <taxon>Tracheophyta</taxon>
        <taxon>Spermatophyta</taxon>
        <taxon>Magnoliopsida</taxon>
        <taxon>Liliopsida</taxon>
        <taxon>Acoraceae</taxon>
        <taxon>Acorus</taxon>
    </lineage>
</organism>
<evidence type="ECO:0000256" key="1">
    <source>
        <dbReference type="SAM" id="MobiDB-lite"/>
    </source>
</evidence>
<protein>
    <submittedName>
        <fullName evidence="2">Uncharacterized protein</fullName>
    </submittedName>
</protein>
<dbReference type="Proteomes" id="UP001180020">
    <property type="component" value="Unassembled WGS sequence"/>
</dbReference>
<evidence type="ECO:0000313" key="2">
    <source>
        <dbReference type="EMBL" id="KAK1293306.1"/>
    </source>
</evidence>
<comment type="caution">
    <text evidence="2">The sequence shown here is derived from an EMBL/GenBank/DDBJ whole genome shotgun (WGS) entry which is preliminary data.</text>
</comment>
<keyword evidence="3" id="KW-1185">Reference proteome</keyword>